<dbReference type="SMART" id="SM00419">
    <property type="entry name" value="HTH_CRP"/>
    <property type="match status" value="1"/>
</dbReference>
<dbReference type="GO" id="GO:0005829">
    <property type="term" value="C:cytosol"/>
    <property type="evidence" value="ECO:0007669"/>
    <property type="project" value="TreeGrafter"/>
</dbReference>
<dbReference type="Proteomes" id="UP000536179">
    <property type="component" value="Unassembled WGS sequence"/>
</dbReference>
<proteinExistence type="predicted"/>
<dbReference type="SUPFAM" id="SSF46785">
    <property type="entry name" value="Winged helix' DNA-binding domain"/>
    <property type="match status" value="1"/>
</dbReference>
<feature type="domain" description="Cyclic nucleotide-binding" evidence="4">
    <location>
        <begin position="13"/>
        <end position="133"/>
    </location>
</feature>
<sequence length="235" mass="26699">MSPQLWYLKDNELFNQLHPEQLTQLEACSRSRTFAARRPVYLPSETADSVFLLVAGLVKVCNLTHDGKQSILAFIEPGEVFGELAIFDGDERDEYVEAVEDSTVIVIPACELQRMMIASHDLSMAMTKMIGMRRHRMERRLKNLLFLSNRDRLIHLLLDLSEQFGVDDSEGVRIRIKLAHQEIANLMGSTRENVTILLGHLKAEGVVNVERRQIVLTDPERLAASVNRKIVLHVA</sequence>
<evidence type="ECO:0000259" key="5">
    <source>
        <dbReference type="PROSITE" id="PS51063"/>
    </source>
</evidence>
<dbReference type="RefSeq" id="WP_184303602.1">
    <property type="nucleotide sequence ID" value="NZ_JACHXU010000004.1"/>
</dbReference>
<dbReference type="SUPFAM" id="SSF51206">
    <property type="entry name" value="cAMP-binding domain-like"/>
    <property type="match status" value="1"/>
</dbReference>
<dbReference type="InterPro" id="IPR050397">
    <property type="entry name" value="Env_Response_Regulators"/>
</dbReference>
<dbReference type="SMART" id="SM00100">
    <property type="entry name" value="cNMP"/>
    <property type="match status" value="1"/>
</dbReference>
<dbReference type="InterPro" id="IPR014710">
    <property type="entry name" value="RmlC-like_jellyroll"/>
</dbReference>
<name>A0A7W5DY36_9BACT</name>
<dbReference type="InterPro" id="IPR000595">
    <property type="entry name" value="cNMP-bd_dom"/>
</dbReference>
<feature type="domain" description="HTH crp-type" evidence="5">
    <location>
        <begin position="147"/>
        <end position="220"/>
    </location>
</feature>
<dbReference type="PANTHER" id="PTHR24567:SF74">
    <property type="entry name" value="HTH-TYPE TRANSCRIPTIONAL REGULATOR ARCR"/>
    <property type="match status" value="1"/>
</dbReference>
<dbReference type="Gene3D" id="1.10.10.10">
    <property type="entry name" value="Winged helix-like DNA-binding domain superfamily/Winged helix DNA-binding domain"/>
    <property type="match status" value="1"/>
</dbReference>
<evidence type="ECO:0000313" key="6">
    <source>
        <dbReference type="EMBL" id="MBB3205727.1"/>
    </source>
</evidence>
<dbReference type="PROSITE" id="PS50042">
    <property type="entry name" value="CNMP_BINDING_3"/>
    <property type="match status" value="1"/>
</dbReference>
<keyword evidence="2" id="KW-0238">DNA-binding</keyword>
<evidence type="ECO:0000256" key="1">
    <source>
        <dbReference type="ARBA" id="ARBA00023015"/>
    </source>
</evidence>
<evidence type="ECO:0000259" key="4">
    <source>
        <dbReference type="PROSITE" id="PS50042"/>
    </source>
</evidence>
<accession>A0A7W5DY36</accession>
<dbReference type="InterPro" id="IPR018490">
    <property type="entry name" value="cNMP-bd_dom_sf"/>
</dbReference>
<dbReference type="GO" id="GO:0003700">
    <property type="term" value="F:DNA-binding transcription factor activity"/>
    <property type="evidence" value="ECO:0007669"/>
    <property type="project" value="TreeGrafter"/>
</dbReference>
<gene>
    <name evidence="6" type="ORF">FHS27_001531</name>
</gene>
<dbReference type="PRINTS" id="PR00034">
    <property type="entry name" value="HTHCRP"/>
</dbReference>
<dbReference type="EMBL" id="JACHXU010000004">
    <property type="protein sequence ID" value="MBB3205727.1"/>
    <property type="molecule type" value="Genomic_DNA"/>
</dbReference>
<dbReference type="GO" id="GO:0003677">
    <property type="term" value="F:DNA binding"/>
    <property type="evidence" value="ECO:0007669"/>
    <property type="project" value="UniProtKB-KW"/>
</dbReference>
<organism evidence="6 7">
    <name type="scientific">Aporhodopirellula rubra</name>
    <dbReference type="NCBI Taxonomy" id="980271"/>
    <lineage>
        <taxon>Bacteria</taxon>
        <taxon>Pseudomonadati</taxon>
        <taxon>Planctomycetota</taxon>
        <taxon>Planctomycetia</taxon>
        <taxon>Pirellulales</taxon>
        <taxon>Pirellulaceae</taxon>
        <taxon>Aporhodopirellula</taxon>
    </lineage>
</organism>
<dbReference type="InterPro" id="IPR012318">
    <property type="entry name" value="HTH_CRP"/>
</dbReference>
<dbReference type="Gene3D" id="2.60.120.10">
    <property type="entry name" value="Jelly Rolls"/>
    <property type="match status" value="1"/>
</dbReference>
<keyword evidence="1" id="KW-0805">Transcription regulation</keyword>
<dbReference type="PROSITE" id="PS51063">
    <property type="entry name" value="HTH_CRP_2"/>
    <property type="match status" value="1"/>
</dbReference>
<dbReference type="AlphaFoldDB" id="A0A7W5DY36"/>
<dbReference type="Pfam" id="PF13545">
    <property type="entry name" value="HTH_Crp_2"/>
    <property type="match status" value="1"/>
</dbReference>
<evidence type="ECO:0000313" key="7">
    <source>
        <dbReference type="Proteomes" id="UP000536179"/>
    </source>
</evidence>
<dbReference type="InterPro" id="IPR036388">
    <property type="entry name" value="WH-like_DNA-bd_sf"/>
</dbReference>
<protein>
    <submittedName>
        <fullName evidence="6">CRP-like cAMP-binding protein</fullName>
    </submittedName>
</protein>
<evidence type="ECO:0000256" key="3">
    <source>
        <dbReference type="ARBA" id="ARBA00023163"/>
    </source>
</evidence>
<dbReference type="PANTHER" id="PTHR24567">
    <property type="entry name" value="CRP FAMILY TRANSCRIPTIONAL REGULATORY PROTEIN"/>
    <property type="match status" value="1"/>
</dbReference>
<dbReference type="InterPro" id="IPR036390">
    <property type="entry name" value="WH_DNA-bd_sf"/>
</dbReference>
<evidence type="ECO:0000256" key="2">
    <source>
        <dbReference type="ARBA" id="ARBA00023125"/>
    </source>
</evidence>
<dbReference type="CDD" id="cd00038">
    <property type="entry name" value="CAP_ED"/>
    <property type="match status" value="1"/>
</dbReference>
<keyword evidence="7" id="KW-1185">Reference proteome</keyword>
<dbReference type="CDD" id="cd00092">
    <property type="entry name" value="HTH_CRP"/>
    <property type="match status" value="1"/>
</dbReference>
<comment type="caution">
    <text evidence="6">The sequence shown here is derived from an EMBL/GenBank/DDBJ whole genome shotgun (WGS) entry which is preliminary data.</text>
</comment>
<keyword evidence="3" id="KW-0804">Transcription</keyword>
<dbReference type="FunFam" id="1.10.10.10:FF:000019">
    <property type="entry name" value="Crp/Fnr family transcriptional regulator"/>
    <property type="match status" value="1"/>
</dbReference>
<reference evidence="6 7" key="1">
    <citation type="submission" date="2020-08" db="EMBL/GenBank/DDBJ databases">
        <title>Genomic Encyclopedia of Type Strains, Phase III (KMG-III): the genomes of soil and plant-associated and newly described type strains.</title>
        <authorList>
            <person name="Whitman W."/>
        </authorList>
    </citation>
    <scope>NUCLEOTIDE SEQUENCE [LARGE SCALE GENOMIC DNA]</scope>
    <source>
        <strain evidence="6 7">CECT 8075</strain>
    </source>
</reference>
<dbReference type="Pfam" id="PF00027">
    <property type="entry name" value="cNMP_binding"/>
    <property type="match status" value="1"/>
</dbReference>